<evidence type="ECO:0000313" key="4">
    <source>
        <dbReference type="Proteomes" id="UP000261420"/>
    </source>
</evidence>
<feature type="domain" description="Fibrinogen C-terminal" evidence="2">
    <location>
        <begin position="43"/>
        <end position="220"/>
    </location>
</feature>
<dbReference type="Gene3D" id="3.90.215.10">
    <property type="entry name" value="Gamma Fibrinogen, chain A, domain 1"/>
    <property type="match status" value="1"/>
</dbReference>
<accession>A0A3B4UV16</accession>
<dbReference type="PROSITE" id="PS51257">
    <property type="entry name" value="PROKAR_LIPOPROTEIN"/>
    <property type="match status" value="1"/>
</dbReference>
<dbReference type="PANTHER" id="PTHR19143">
    <property type="entry name" value="FIBRINOGEN/TENASCIN/ANGIOPOEITIN"/>
    <property type="match status" value="1"/>
</dbReference>
<organism evidence="3 4">
    <name type="scientific">Seriola dumerili</name>
    <name type="common">Greater amberjack</name>
    <name type="synonym">Caranx dumerili</name>
    <dbReference type="NCBI Taxonomy" id="41447"/>
    <lineage>
        <taxon>Eukaryota</taxon>
        <taxon>Metazoa</taxon>
        <taxon>Chordata</taxon>
        <taxon>Craniata</taxon>
        <taxon>Vertebrata</taxon>
        <taxon>Euteleostomi</taxon>
        <taxon>Actinopterygii</taxon>
        <taxon>Neopterygii</taxon>
        <taxon>Teleostei</taxon>
        <taxon>Neoteleostei</taxon>
        <taxon>Acanthomorphata</taxon>
        <taxon>Carangaria</taxon>
        <taxon>Carangiformes</taxon>
        <taxon>Carangidae</taxon>
        <taxon>Seriola</taxon>
    </lineage>
</organism>
<keyword evidence="4" id="KW-1185">Reference proteome</keyword>
<dbReference type="AlphaFoldDB" id="A0A3B4UV16"/>
<feature type="signal peptide" evidence="1">
    <location>
        <begin position="1"/>
        <end position="20"/>
    </location>
</feature>
<proteinExistence type="predicted"/>
<dbReference type="PANTHER" id="PTHR19143:SF263">
    <property type="entry name" value="FIBRINOGEN-LIKE PROTEIN 1"/>
    <property type="match status" value="1"/>
</dbReference>
<name>A0A3B4UV16_SERDU</name>
<dbReference type="Pfam" id="PF00147">
    <property type="entry name" value="Fibrinogen_C"/>
    <property type="match status" value="1"/>
</dbReference>
<dbReference type="GO" id="GO:0050776">
    <property type="term" value="P:regulation of immune response"/>
    <property type="evidence" value="ECO:0007669"/>
    <property type="project" value="TreeGrafter"/>
</dbReference>
<dbReference type="InterPro" id="IPR002181">
    <property type="entry name" value="Fibrinogen_a/b/g_C_dom"/>
</dbReference>
<evidence type="ECO:0000313" key="3">
    <source>
        <dbReference type="Ensembl" id="ENSSDUP00000022308.1"/>
    </source>
</evidence>
<feature type="chain" id="PRO_5017403896" description="Fibrinogen C-terminal domain-containing protein" evidence="1">
    <location>
        <begin position="21"/>
        <end position="220"/>
    </location>
</feature>
<sequence>MKSLVGYFGLILAFLFSCTGQAEVKIKTTETSPHINVFFCTYCTQIKTRSPQASSGVYAVQPPGVKKPFMVMNVAWPNSLVHSLFVEIGAYTCHGNALLIPSEDHWLGLEKVSSVTKDKTKKWTLRVDLWDHEGGTAFAEYHDFRLGDEDTAFKLHVGKYSGNTGDGIRGTYPGIDQNGRLLPVWHPAGDIGWASGLHWRTWRPPAPYSAKASRMMINVS</sequence>
<dbReference type="GO" id="GO:0050868">
    <property type="term" value="P:negative regulation of T cell activation"/>
    <property type="evidence" value="ECO:0007669"/>
    <property type="project" value="TreeGrafter"/>
</dbReference>
<reference evidence="3" key="1">
    <citation type="submission" date="2025-08" db="UniProtKB">
        <authorList>
            <consortium name="Ensembl"/>
        </authorList>
    </citation>
    <scope>IDENTIFICATION</scope>
</reference>
<evidence type="ECO:0000256" key="1">
    <source>
        <dbReference type="SAM" id="SignalP"/>
    </source>
</evidence>
<dbReference type="Proteomes" id="UP000261420">
    <property type="component" value="Unplaced"/>
</dbReference>
<keyword evidence="1" id="KW-0732">Signal</keyword>
<reference evidence="3" key="2">
    <citation type="submission" date="2025-09" db="UniProtKB">
        <authorList>
            <consortium name="Ensembl"/>
        </authorList>
    </citation>
    <scope>IDENTIFICATION</scope>
</reference>
<dbReference type="SMART" id="SM00186">
    <property type="entry name" value="FBG"/>
    <property type="match status" value="1"/>
</dbReference>
<dbReference type="SUPFAM" id="SSF56496">
    <property type="entry name" value="Fibrinogen C-terminal domain-like"/>
    <property type="match status" value="1"/>
</dbReference>
<evidence type="ECO:0000259" key="2">
    <source>
        <dbReference type="SMART" id="SM00186"/>
    </source>
</evidence>
<dbReference type="Ensembl" id="ENSSDUT00000022718.1">
    <property type="protein sequence ID" value="ENSSDUP00000022308.1"/>
    <property type="gene ID" value="ENSSDUG00000016229.1"/>
</dbReference>
<dbReference type="InterPro" id="IPR036056">
    <property type="entry name" value="Fibrinogen-like_C"/>
</dbReference>
<dbReference type="InterPro" id="IPR014716">
    <property type="entry name" value="Fibrinogen_a/b/g_C_1"/>
</dbReference>
<protein>
    <recommendedName>
        <fullName evidence="2">Fibrinogen C-terminal domain-containing protein</fullName>
    </recommendedName>
</protein>
<dbReference type="GO" id="GO:0005615">
    <property type="term" value="C:extracellular space"/>
    <property type="evidence" value="ECO:0007669"/>
    <property type="project" value="TreeGrafter"/>
</dbReference>
<dbReference type="InterPro" id="IPR050373">
    <property type="entry name" value="Fibrinogen_C-term_domain"/>
</dbReference>